<gene>
    <name evidence="1" type="ORF">MONBRDRAFT_22968</name>
</gene>
<organism evidence="1 2">
    <name type="scientific">Monosiga brevicollis</name>
    <name type="common">Choanoflagellate</name>
    <dbReference type="NCBI Taxonomy" id="81824"/>
    <lineage>
        <taxon>Eukaryota</taxon>
        <taxon>Choanoflagellata</taxon>
        <taxon>Craspedida</taxon>
        <taxon>Salpingoecidae</taxon>
        <taxon>Monosiga</taxon>
    </lineage>
</organism>
<evidence type="ECO:0000313" key="1">
    <source>
        <dbReference type="EMBL" id="EDQ92125.1"/>
    </source>
</evidence>
<dbReference type="OMA" id="NKVDPQQ"/>
<reference evidence="1 2" key="1">
    <citation type="journal article" date="2008" name="Nature">
        <title>The genome of the choanoflagellate Monosiga brevicollis and the origin of metazoans.</title>
        <authorList>
            <consortium name="JGI Sequencing"/>
            <person name="King N."/>
            <person name="Westbrook M.J."/>
            <person name="Young S.L."/>
            <person name="Kuo A."/>
            <person name="Abedin M."/>
            <person name="Chapman J."/>
            <person name="Fairclough S."/>
            <person name="Hellsten U."/>
            <person name="Isogai Y."/>
            <person name="Letunic I."/>
            <person name="Marr M."/>
            <person name="Pincus D."/>
            <person name="Putnam N."/>
            <person name="Rokas A."/>
            <person name="Wright K.J."/>
            <person name="Zuzow R."/>
            <person name="Dirks W."/>
            <person name="Good M."/>
            <person name="Goodstein D."/>
            <person name="Lemons D."/>
            <person name="Li W."/>
            <person name="Lyons J.B."/>
            <person name="Morris A."/>
            <person name="Nichols S."/>
            <person name="Richter D.J."/>
            <person name="Salamov A."/>
            <person name="Bork P."/>
            <person name="Lim W.A."/>
            <person name="Manning G."/>
            <person name="Miller W.T."/>
            <person name="McGinnis W."/>
            <person name="Shapiro H."/>
            <person name="Tjian R."/>
            <person name="Grigoriev I.V."/>
            <person name="Rokhsar D."/>
        </authorList>
    </citation>
    <scope>NUCLEOTIDE SEQUENCE [LARGE SCALE GENOMIC DNA]</scope>
    <source>
        <strain evidence="2">MX1 / ATCC 50154</strain>
    </source>
</reference>
<dbReference type="InParanoid" id="A9USM0"/>
<protein>
    <submittedName>
        <fullName evidence="1">Uncharacterized protein</fullName>
    </submittedName>
</protein>
<dbReference type="EMBL" id="CH991544">
    <property type="protein sequence ID" value="EDQ92125.1"/>
    <property type="molecule type" value="Genomic_DNA"/>
</dbReference>
<dbReference type="STRING" id="81824.A9USM0"/>
<dbReference type="PANTHER" id="PTHR21521">
    <property type="entry name" value="AMUN, ISOFORM A"/>
    <property type="match status" value="1"/>
</dbReference>
<dbReference type="Proteomes" id="UP000001357">
    <property type="component" value="Unassembled WGS sequence"/>
</dbReference>
<sequence>MAAKALLKTADASAWQAQLDAYDERIKTRYQGFGKARQKVNLPEHDRWLWQDLPHVVAARKEPHITLDELVQIMEWKLSRGQSRPLLKRLKAHNTAENVVAVSTRAFAELQAKRKAGPEVALRAVCTILQELPFVGPATASAILAPLYPQDAPFMSDEALLTIPEVRASDYSLNNYLALAVQLDGLRSHLKLHDWSLADLEKAIWSATQSAAA</sequence>
<name>A9USM0_MONBE</name>
<dbReference type="AlphaFoldDB" id="A9USM0"/>
<dbReference type="GeneID" id="5888730"/>
<evidence type="ECO:0000313" key="2">
    <source>
        <dbReference type="Proteomes" id="UP000001357"/>
    </source>
</evidence>
<dbReference type="PANTHER" id="PTHR21521:SF0">
    <property type="entry name" value="AMUN, ISOFORM A"/>
    <property type="match status" value="1"/>
</dbReference>
<accession>A9USM0</accession>
<dbReference type="KEGG" id="mbr:MONBRDRAFT_22968"/>
<dbReference type="RefSeq" id="XP_001743411.1">
    <property type="nucleotide sequence ID" value="XM_001743359.1"/>
</dbReference>
<proteinExistence type="predicted"/>
<keyword evidence="2" id="KW-1185">Reference proteome</keyword>